<evidence type="ECO:0000313" key="5">
    <source>
        <dbReference type="Proteomes" id="UP000294829"/>
    </source>
</evidence>
<comment type="caution">
    <text evidence="4">The sequence shown here is derived from an EMBL/GenBank/DDBJ whole genome shotgun (WGS) entry which is preliminary data.</text>
</comment>
<dbReference type="AlphaFoldDB" id="A0A4R5W6F7"/>
<evidence type="ECO:0000313" key="4">
    <source>
        <dbReference type="EMBL" id="TDK68707.1"/>
    </source>
</evidence>
<reference evidence="4 5" key="1">
    <citation type="submission" date="2019-03" db="EMBL/GenBank/DDBJ databases">
        <title>Sapientia aquatica gen. nov., sp. nov., isolated from a crater lake.</title>
        <authorList>
            <person name="Felfoldi T."/>
            <person name="Szabo A."/>
            <person name="Toth E."/>
            <person name="Schumann P."/>
            <person name="Keki Z."/>
            <person name="Marialigeti K."/>
            <person name="Mathe I."/>
        </authorList>
    </citation>
    <scope>NUCLEOTIDE SEQUENCE [LARGE SCALE GENOMIC DNA]</scope>
    <source>
        <strain evidence="4 5">SA-152</strain>
    </source>
</reference>
<accession>A0A4R5W6F7</accession>
<dbReference type="PROSITE" id="PS51257">
    <property type="entry name" value="PROKAR_LIPOPROTEIN"/>
    <property type="match status" value="1"/>
</dbReference>
<dbReference type="Proteomes" id="UP000294829">
    <property type="component" value="Unassembled WGS sequence"/>
</dbReference>
<feature type="chain" id="PRO_5020710496" evidence="2">
    <location>
        <begin position="32"/>
        <end position="161"/>
    </location>
</feature>
<name>A0A4R5W6F7_9BURK</name>
<sequence length="161" mass="18500">MHTPFFKSAVFSHLIFCLCLASACLSNSAFAIHKCVNKGQVTYSDLPCPAGSDTQPFTQAIPPPVDPAAAKAQHQSNVKQLEKIDKAQETERLREQQLANLRATQLKREEKQRQQRERQCKRLDVQWQLARKRLSAPYSNRYELDKIKEKDLAEQYRALCK</sequence>
<feature type="signal peptide" evidence="2">
    <location>
        <begin position="1"/>
        <end position="31"/>
    </location>
</feature>
<evidence type="ECO:0000256" key="2">
    <source>
        <dbReference type="SAM" id="SignalP"/>
    </source>
</evidence>
<proteinExistence type="predicted"/>
<keyword evidence="2" id="KW-0732">Signal</keyword>
<dbReference type="OrthoDB" id="8853421at2"/>
<dbReference type="RefSeq" id="WP_133325611.1">
    <property type="nucleotide sequence ID" value="NZ_SMYL01000001.1"/>
</dbReference>
<organism evidence="4 5">
    <name type="scientific">Sapientia aquatica</name>
    <dbReference type="NCBI Taxonomy" id="1549640"/>
    <lineage>
        <taxon>Bacteria</taxon>
        <taxon>Pseudomonadati</taxon>
        <taxon>Pseudomonadota</taxon>
        <taxon>Betaproteobacteria</taxon>
        <taxon>Burkholderiales</taxon>
        <taxon>Oxalobacteraceae</taxon>
        <taxon>Sapientia</taxon>
    </lineage>
</organism>
<protein>
    <submittedName>
        <fullName evidence="4">DUF4124 domain-containing protein</fullName>
    </submittedName>
</protein>
<evidence type="ECO:0000259" key="3">
    <source>
        <dbReference type="Pfam" id="PF13511"/>
    </source>
</evidence>
<evidence type="ECO:0000256" key="1">
    <source>
        <dbReference type="SAM" id="Coils"/>
    </source>
</evidence>
<keyword evidence="1" id="KW-0175">Coiled coil</keyword>
<dbReference type="InterPro" id="IPR025392">
    <property type="entry name" value="DUF4124"/>
</dbReference>
<dbReference type="Pfam" id="PF13511">
    <property type="entry name" value="DUF4124"/>
    <property type="match status" value="1"/>
</dbReference>
<feature type="domain" description="DUF4124" evidence="3">
    <location>
        <begin position="18"/>
        <end position="72"/>
    </location>
</feature>
<feature type="coiled-coil region" evidence="1">
    <location>
        <begin position="84"/>
        <end position="126"/>
    </location>
</feature>
<keyword evidence="5" id="KW-1185">Reference proteome</keyword>
<gene>
    <name evidence="4" type="ORF">E2I14_04005</name>
</gene>
<dbReference type="EMBL" id="SMYL01000001">
    <property type="protein sequence ID" value="TDK68707.1"/>
    <property type="molecule type" value="Genomic_DNA"/>
</dbReference>